<sequence length="305" mass="33516">MTEKYTKEGLSPRTLAAVELVVRLLGVEPLDIRQTSSPDAWFVELPGDRGVVVKTPGWLNRPGSPRVEAWIYSECERRNIRAPKVLAVSEDPECLILERLQGHSLTTHPASMTASDRASWARAGEDLRKLHEVPMPGFGPLVPGPDKPSGEAATWCPYADYARAEGIPWLVDAGHLTAAAADSLARRFDEAASALSQVTEGRLLHGDVESGHIFVADDQFQGMIDFGQAQAGDPRWDLARVPLWDGDEALDALLAGYGSDAVTREDRDLLLPLYLFSLVVHHAVGHGRPDHIQNLLDRSRYHDLL</sequence>
<feature type="domain" description="Aminoglycoside phosphotransferase" evidence="1">
    <location>
        <begin position="36"/>
        <end position="261"/>
    </location>
</feature>
<dbReference type="EMBL" id="JACBZH010000001">
    <property type="protein sequence ID" value="NYH92878.1"/>
    <property type="molecule type" value="Genomic_DNA"/>
</dbReference>
<accession>A0A852ZLY0</accession>
<dbReference type="SUPFAM" id="SSF56112">
    <property type="entry name" value="Protein kinase-like (PK-like)"/>
    <property type="match status" value="1"/>
</dbReference>
<dbReference type="InterPro" id="IPR011009">
    <property type="entry name" value="Kinase-like_dom_sf"/>
</dbReference>
<dbReference type="PANTHER" id="PTHR21310">
    <property type="entry name" value="AMINOGLYCOSIDE PHOSPHOTRANSFERASE-RELATED-RELATED"/>
    <property type="match status" value="1"/>
</dbReference>
<dbReference type="Pfam" id="PF01636">
    <property type="entry name" value="APH"/>
    <property type="match status" value="1"/>
</dbReference>
<proteinExistence type="predicted"/>
<keyword evidence="3" id="KW-1185">Reference proteome</keyword>
<protein>
    <recommendedName>
        <fullName evidence="1">Aminoglycoside phosphotransferase domain-containing protein</fullName>
    </recommendedName>
</protein>
<name>A0A852ZLY0_9ACTN</name>
<dbReference type="RefSeq" id="WP_179790291.1">
    <property type="nucleotide sequence ID" value="NZ_BAAARR010000029.1"/>
</dbReference>
<reference evidence="2 3" key="1">
    <citation type="submission" date="2020-07" db="EMBL/GenBank/DDBJ databases">
        <title>Sequencing the genomes of 1000 actinobacteria strains.</title>
        <authorList>
            <person name="Klenk H.-P."/>
        </authorList>
    </citation>
    <scope>NUCLEOTIDE SEQUENCE [LARGE SCALE GENOMIC DNA]</scope>
    <source>
        <strain evidence="2 3">DSM 18448</strain>
    </source>
</reference>
<evidence type="ECO:0000259" key="1">
    <source>
        <dbReference type="Pfam" id="PF01636"/>
    </source>
</evidence>
<evidence type="ECO:0000313" key="3">
    <source>
        <dbReference type="Proteomes" id="UP000579605"/>
    </source>
</evidence>
<dbReference type="Proteomes" id="UP000579605">
    <property type="component" value="Unassembled WGS sequence"/>
</dbReference>
<dbReference type="Gene3D" id="3.90.1200.10">
    <property type="match status" value="1"/>
</dbReference>
<comment type="caution">
    <text evidence="2">The sequence shown here is derived from an EMBL/GenBank/DDBJ whole genome shotgun (WGS) entry which is preliminary data.</text>
</comment>
<evidence type="ECO:0000313" key="2">
    <source>
        <dbReference type="EMBL" id="NYH92878.1"/>
    </source>
</evidence>
<organism evidence="2 3">
    <name type="scientific">Actinopolymorpha rutila</name>
    <dbReference type="NCBI Taxonomy" id="446787"/>
    <lineage>
        <taxon>Bacteria</taxon>
        <taxon>Bacillati</taxon>
        <taxon>Actinomycetota</taxon>
        <taxon>Actinomycetes</taxon>
        <taxon>Propionibacteriales</taxon>
        <taxon>Actinopolymorphaceae</taxon>
        <taxon>Actinopolymorpha</taxon>
    </lineage>
</organism>
<dbReference type="InterPro" id="IPR002575">
    <property type="entry name" value="Aminoglycoside_PTrfase"/>
</dbReference>
<dbReference type="InterPro" id="IPR051678">
    <property type="entry name" value="AGP_Transferase"/>
</dbReference>
<dbReference type="AlphaFoldDB" id="A0A852ZLY0"/>
<gene>
    <name evidence="2" type="ORF">F4554_005516</name>
</gene>